<gene>
    <name evidence="2" type="ORF">TrRE_jg9472</name>
</gene>
<organism evidence="2 3">
    <name type="scientific">Triparma retinervis</name>
    <dbReference type="NCBI Taxonomy" id="2557542"/>
    <lineage>
        <taxon>Eukaryota</taxon>
        <taxon>Sar</taxon>
        <taxon>Stramenopiles</taxon>
        <taxon>Ochrophyta</taxon>
        <taxon>Bolidophyceae</taxon>
        <taxon>Parmales</taxon>
        <taxon>Triparmaceae</taxon>
        <taxon>Triparma</taxon>
    </lineage>
</organism>
<proteinExistence type="predicted"/>
<evidence type="ECO:0000313" key="3">
    <source>
        <dbReference type="Proteomes" id="UP001165082"/>
    </source>
</evidence>
<comment type="caution">
    <text evidence="2">The sequence shown here is derived from an EMBL/GenBank/DDBJ whole genome shotgun (WGS) entry which is preliminary data.</text>
</comment>
<feature type="non-terminal residue" evidence="2">
    <location>
        <position position="335"/>
    </location>
</feature>
<dbReference type="OrthoDB" id="195708at2759"/>
<reference evidence="2" key="1">
    <citation type="submission" date="2022-07" db="EMBL/GenBank/DDBJ databases">
        <title>Genome analysis of Parmales, a sister group of diatoms, reveals the evolutionary specialization of diatoms from phago-mixotrophs to photoautotrophs.</title>
        <authorList>
            <person name="Ban H."/>
            <person name="Sato S."/>
            <person name="Yoshikawa S."/>
            <person name="Kazumasa Y."/>
            <person name="Nakamura Y."/>
            <person name="Ichinomiya M."/>
            <person name="Saitoh K."/>
            <person name="Sato N."/>
            <person name="Blanc-Mathieu R."/>
            <person name="Endo H."/>
            <person name="Kuwata A."/>
            <person name="Ogata H."/>
        </authorList>
    </citation>
    <scope>NUCLEOTIDE SEQUENCE</scope>
</reference>
<feature type="region of interest" description="Disordered" evidence="1">
    <location>
        <begin position="264"/>
        <end position="335"/>
    </location>
</feature>
<protein>
    <recommendedName>
        <fullName evidence="4">Thioredoxin domain-containing protein</fullName>
    </recommendedName>
</protein>
<evidence type="ECO:0000256" key="1">
    <source>
        <dbReference type="SAM" id="MobiDB-lite"/>
    </source>
</evidence>
<evidence type="ECO:0008006" key="4">
    <source>
        <dbReference type="Google" id="ProtNLM"/>
    </source>
</evidence>
<dbReference type="EMBL" id="BRXZ01002067">
    <property type="protein sequence ID" value="GMH53753.1"/>
    <property type="molecule type" value="Genomic_DNA"/>
</dbReference>
<dbReference type="Proteomes" id="UP001165082">
    <property type="component" value="Unassembled WGS sequence"/>
</dbReference>
<feature type="compositionally biased region" description="Basic residues" evidence="1">
    <location>
        <begin position="298"/>
        <end position="315"/>
    </location>
</feature>
<dbReference type="AlphaFoldDB" id="A0A9W6ZMK1"/>
<accession>A0A9W6ZMK1</accession>
<feature type="compositionally biased region" description="Acidic residues" evidence="1">
    <location>
        <begin position="318"/>
        <end position="335"/>
    </location>
</feature>
<name>A0A9W6ZMK1_9STRA</name>
<keyword evidence="3" id="KW-1185">Reference proteome</keyword>
<sequence length="335" mass="37725">GDGSKNRPRAFKSAVSAYETLVEDLPERVSPVVGDNQGMSLFLDRNVQVPGSDKLALLVFTQKSYPPAFLKNVALATEGVVEVGMITHPRDDLLESFQIRSLPNIVIVYDTPQDQRPEGAGEEGGVLLGQAVYDTGTFGTFGFEGVMRKLPSAASISSSSKYWAAVHATCNPQVAESFNVDLSLLPAVVAYSPKAGRFATYIGSGTEPKEIAVWVDRVARGKVQTEKIEGGVDKGEYVDECVMEEVEEDGMDVDEMLREMREEEEEERRRLEEEEREEEERERKRKEEEEEEEEESKKKKKKKKKRKKKKKKKKKKEEEEETEEGEGGDEDHIEL</sequence>
<feature type="compositionally biased region" description="Basic and acidic residues" evidence="1">
    <location>
        <begin position="264"/>
        <end position="273"/>
    </location>
</feature>
<evidence type="ECO:0000313" key="2">
    <source>
        <dbReference type="EMBL" id="GMH53753.1"/>
    </source>
</evidence>